<accession>A0A099JR96</accession>
<sequence length="130" mass="13657">MARFLITLLINAVALWVAASIVSGVHVVPYAADTGAVVVTYLLVSLIFGLVNTVVGTVVRVVAFPLYILTLGLFSLVVNGALLILAAWVSGFLGFGLVVDGFWEGVLGAIVLGIVAWLLGLLVRPVTPRR</sequence>
<keyword evidence="1" id="KW-0472">Membrane</keyword>
<comment type="caution">
    <text evidence="2">The sequence shown here is derived from an EMBL/GenBank/DDBJ whole genome shotgun (WGS) entry which is preliminary data.</text>
</comment>
<evidence type="ECO:0000313" key="5">
    <source>
        <dbReference type="Proteomes" id="UP000561726"/>
    </source>
</evidence>
<keyword evidence="1" id="KW-1133">Transmembrane helix</keyword>
<evidence type="ECO:0000256" key="1">
    <source>
        <dbReference type="SAM" id="Phobius"/>
    </source>
</evidence>
<dbReference type="AlphaFoldDB" id="A0A099JR96"/>
<evidence type="ECO:0000313" key="3">
    <source>
        <dbReference type="EMBL" id="MBB5643107.1"/>
    </source>
</evidence>
<dbReference type="PANTHER" id="PTHR37309:SF1">
    <property type="entry name" value="SLR0284 PROTEIN"/>
    <property type="match status" value="1"/>
</dbReference>
<dbReference type="InterPro" id="IPR007165">
    <property type="entry name" value="Phage_holin_4_2"/>
</dbReference>
<dbReference type="EMBL" id="JPXF01000008">
    <property type="protein sequence ID" value="KGJ79963.1"/>
    <property type="molecule type" value="Genomic_DNA"/>
</dbReference>
<dbReference type="Proteomes" id="UP000561726">
    <property type="component" value="Unassembled WGS sequence"/>
</dbReference>
<dbReference type="STRING" id="1001240.GY21_03540"/>
<gene>
    <name evidence="3" type="ORF">BJ997_003655</name>
    <name evidence="2" type="ORF">GY21_03540</name>
</gene>
<feature type="transmembrane region" description="Helical" evidence="1">
    <location>
        <begin position="36"/>
        <end position="59"/>
    </location>
</feature>
<dbReference type="RefSeq" id="WP_035835245.1">
    <property type="nucleotide sequence ID" value="NZ_JACHBQ010000001.1"/>
</dbReference>
<dbReference type="PANTHER" id="PTHR37309">
    <property type="entry name" value="SLR0284 PROTEIN"/>
    <property type="match status" value="1"/>
</dbReference>
<reference evidence="3 5" key="2">
    <citation type="submission" date="2020-08" db="EMBL/GenBank/DDBJ databases">
        <title>Sequencing the genomes of 1000 actinobacteria strains.</title>
        <authorList>
            <person name="Klenk H.-P."/>
        </authorList>
    </citation>
    <scope>NUCLEOTIDE SEQUENCE [LARGE SCALE GENOMIC DNA]</scope>
    <source>
        <strain evidence="3 5">DSM 21065</strain>
    </source>
</reference>
<keyword evidence="1" id="KW-0812">Transmembrane</keyword>
<dbReference type="EMBL" id="JACHBQ010000001">
    <property type="protein sequence ID" value="MBB5643107.1"/>
    <property type="molecule type" value="Genomic_DNA"/>
</dbReference>
<keyword evidence="4" id="KW-1185">Reference proteome</keyword>
<protein>
    <submittedName>
        <fullName evidence="2 3">Membrane protein</fullName>
    </submittedName>
</protein>
<proteinExistence type="predicted"/>
<feature type="transmembrane region" description="Helical" evidence="1">
    <location>
        <begin position="101"/>
        <end position="123"/>
    </location>
</feature>
<feature type="transmembrane region" description="Helical" evidence="1">
    <location>
        <begin position="66"/>
        <end position="89"/>
    </location>
</feature>
<name>A0A099JR96_9MICO</name>
<reference evidence="2 4" key="1">
    <citation type="submission" date="2014-08" db="EMBL/GenBank/DDBJ databases">
        <authorList>
            <person name="Sisinthy S."/>
        </authorList>
    </citation>
    <scope>NUCLEOTIDE SEQUENCE [LARGE SCALE GENOMIC DNA]</scope>
    <source>
        <strain evidence="2 4">RuG17</strain>
    </source>
</reference>
<dbReference type="Proteomes" id="UP000029864">
    <property type="component" value="Unassembled WGS sequence"/>
</dbReference>
<evidence type="ECO:0000313" key="2">
    <source>
        <dbReference type="EMBL" id="KGJ79963.1"/>
    </source>
</evidence>
<organism evidence="2 4">
    <name type="scientific">Cryobacterium roopkundense</name>
    <dbReference type="NCBI Taxonomy" id="1001240"/>
    <lineage>
        <taxon>Bacteria</taxon>
        <taxon>Bacillati</taxon>
        <taxon>Actinomycetota</taxon>
        <taxon>Actinomycetes</taxon>
        <taxon>Micrococcales</taxon>
        <taxon>Microbacteriaceae</taxon>
        <taxon>Cryobacterium</taxon>
    </lineage>
</organism>
<evidence type="ECO:0000313" key="4">
    <source>
        <dbReference type="Proteomes" id="UP000029864"/>
    </source>
</evidence>
<dbReference type="eggNOG" id="COG1950">
    <property type="taxonomic scope" value="Bacteria"/>
</dbReference>
<dbReference type="OrthoDB" id="9810847at2"/>
<dbReference type="Pfam" id="PF04020">
    <property type="entry name" value="Phage_holin_4_2"/>
    <property type="match status" value="1"/>
</dbReference>